<accession>A0ABN9WI54</accession>
<keyword evidence="3" id="KW-1185">Reference proteome</keyword>
<keyword evidence="1" id="KW-1133">Transmembrane helix</keyword>
<sequence length="100" mass="10740">DNGAEPWDLHVKNGGGLFGASSINVASWFGWFGTSRATSASSYTSRTRSASYVHWFLIWVLVQICCFLACLVEEGVLAPLSARCRSRGVPCPLCEPGGCP</sequence>
<comment type="caution">
    <text evidence="2">The sequence shown here is derived from an EMBL/GenBank/DDBJ whole genome shotgun (WGS) entry which is preliminary data.</text>
</comment>
<dbReference type="EMBL" id="CAUYUJ010018764">
    <property type="protein sequence ID" value="CAK0886161.1"/>
    <property type="molecule type" value="Genomic_DNA"/>
</dbReference>
<reference evidence="2" key="1">
    <citation type="submission" date="2023-10" db="EMBL/GenBank/DDBJ databases">
        <authorList>
            <person name="Chen Y."/>
            <person name="Shah S."/>
            <person name="Dougan E. K."/>
            <person name="Thang M."/>
            <person name="Chan C."/>
        </authorList>
    </citation>
    <scope>NUCLEOTIDE SEQUENCE [LARGE SCALE GENOMIC DNA]</scope>
</reference>
<dbReference type="Proteomes" id="UP001189429">
    <property type="component" value="Unassembled WGS sequence"/>
</dbReference>
<feature type="transmembrane region" description="Helical" evidence="1">
    <location>
        <begin position="52"/>
        <end position="72"/>
    </location>
</feature>
<keyword evidence="1" id="KW-0472">Membrane</keyword>
<proteinExistence type="predicted"/>
<name>A0ABN9WI54_9DINO</name>
<feature type="non-terminal residue" evidence="2">
    <location>
        <position position="1"/>
    </location>
</feature>
<evidence type="ECO:0000313" key="3">
    <source>
        <dbReference type="Proteomes" id="UP001189429"/>
    </source>
</evidence>
<evidence type="ECO:0000313" key="2">
    <source>
        <dbReference type="EMBL" id="CAK0886161.1"/>
    </source>
</evidence>
<organism evidence="2 3">
    <name type="scientific">Prorocentrum cordatum</name>
    <dbReference type="NCBI Taxonomy" id="2364126"/>
    <lineage>
        <taxon>Eukaryota</taxon>
        <taxon>Sar</taxon>
        <taxon>Alveolata</taxon>
        <taxon>Dinophyceae</taxon>
        <taxon>Prorocentrales</taxon>
        <taxon>Prorocentraceae</taxon>
        <taxon>Prorocentrum</taxon>
    </lineage>
</organism>
<keyword evidence="1" id="KW-0812">Transmembrane</keyword>
<protein>
    <submittedName>
        <fullName evidence="2">Uncharacterized protein</fullName>
    </submittedName>
</protein>
<evidence type="ECO:0000256" key="1">
    <source>
        <dbReference type="SAM" id="Phobius"/>
    </source>
</evidence>
<gene>
    <name evidence="2" type="ORF">PCOR1329_LOCUS67575</name>
</gene>